<reference evidence="1" key="1">
    <citation type="submission" date="2022-06" db="EMBL/GenBank/DDBJ databases">
        <title>Ornithinimicrobium HY1793.</title>
        <authorList>
            <person name="Huang Y."/>
        </authorList>
    </citation>
    <scope>NUCLEOTIDE SEQUENCE</scope>
    <source>
        <strain evidence="1">HY1793</strain>
    </source>
</reference>
<evidence type="ECO:0000313" key="1">
    <source>
        <dbReference type="EMBL" id="USQ80516.1"/>
    </source>
</evidence>
<name>A0ABY4YUR6_9MICO</name>
<accession>A0ABY4YUR6</accession>
<sequence>MNGLQRAARVVNTVTTPLVRLPLLRPLLGRSMTVLTYTGRRSGREFQLPVAYRRKADELTVPVALPDQKNWWRNFGDEGAPVSLELNGQTRAGHGRSARDSEGAVTVRIVLDHV</sequence>
<dbReference type="EMBL" id="CP099489">
    <property type="protein sequence ID" value="USQ80516.1"/>
    <property type="molecule type" value="Genomic_DNA"/>
</dbReference>
<organism evidence="1 2">
    <name type="scientific">Ornithinimicrobium faecis</name>
    <dbReference type="NCBI Taxonomy" id="2934158"/>
    <lineage>
        <taxon>Bacteria</taxon>
        <taxon>Bacillati</taxon>
        <taxon>Actinomycetota</taxon>
        <taxon>Actinomycetes</taxon>
        <taxon>Micrococcales</taxon>
        <taxon>Ornithinimicrobiaceae</taxon>
        <taxon>Ornithinimicrobium</taxon>
    </lineage>
</organism>
<evidence type="ECO:0000313" key="2">
    <source>
        <dbReference type="Proteomes" id="UP001056455"/>
    </source>
</evidence>
<dbReference type="RefSeq" id="WP_252593891.1">
    <property type="nucleotide sequence ID" value="NZ_CP099489.1"/>
</dbReference>
<keyword evidence="2" id="KW-1185">Reference proteome</keyword>
<protein>
    <submittedName>
        <fullName evidence="1">Nitroreductase/quinone reductase family protein</fullName>
    </submittedName>
</protein>
<gene>
    <name evidence="1" type="ORF">NF556_02285</name>
</gene>
<proteinExistence type="predicted"/>
<dbReference type="InterPro" id="IPR012349">
    <property type="entry name" value="Split_barrel_FMN-bd"/>
</dbReference>
<dbReference type="Proteomes" id="UP001056455">
    <property type="component" value="Chromosome"/>
</dbReference>
<dbReference type="Gene3D" id="2.30.110.10">
    <property type="entry name" value="Electron Transport, Fmn-binding Protein, Chain A"/>
    <property type="match status" value="1"/>
</dbReference>